<evidence type="ECO:0000313" key="3">
    <source>
        <dbReference type="EMBL" id="GMT15664.1"/>
    </source>
</evidence>
<keyword evidence="5" id="KW-1185">Reference proteome</keyword>
<reference evidence="4" key="1">
    <citation type="submission" date="2023-10" db="EMBL/GenBank/DDBJ databases">
        <title>Genome assembly of Pristionchus species.</title>
        <authorList>
            <person name="Yoshida K."/>
            <person name="Sommer R.J."/>
        </authorList>
    </citation>
    <scope>NUCLEOTIDE SEQUENCE</scope>
    <source>
        <strain evidence="4">RS5133</strain>
    </source>
</reference>
<keyword evidence="2" id="KW-0732">Signal</keyword>
<dbReference type="EMBL" id="BTSY01000002">
    <property type="protein sequence ID" value="GMT15664.1"/>
    <property type="molecule type" value="Genomic_DNA"/>
</dbReference>
<accession>A0AAV5WYZ6</accession>
<feature type="chain" id="PRO_5044714769" evidence="2">
    <location>
        <begin position="16"/>
        <end position="169"/>
    </location>
</feature>
<protein>
    <submittedName>
        <fullName evidence="4">Uncharacterized protein</fullName>
    </submittedName>
</protein>
<dbReference type="AlphaFoldDB" id="A0AAV5WYZ6"/>
<evidence type="ECO:0000313" key="4">
    <source>
        <dbReference type="EMBL" id="GMT37316.1"/>
    </source>
</evidence>
<feature type="region of interest" description="Disordered" evidence="1">
    <location>
        <begin position="145"/>
        <end position="169"/>
    </location>
</feature>
<gene>
    <name evidence="4" type="ORF">PFISCL1PPCAC_28613</name>
    <name evidence="3" type="ORF">PFISCL1PPCAC_6961</name>
</gene>
<dbReference type="Proteomes" id="UP001432322">
    <property type="component" value="Unassembled WGS sequence"/>
</dbReference>
<comment type="caution">
    <text evidence="4">The sequence shown here is derived from an EMBL/GenBank/DDBJ whole genome shotgun (WGS) entry which is preliminary data.</text>
</comment>
<evidence type="ECO:0000256" key="2">
    <source>
        <dbReference type="SAM" id="SignalP"/>
    </source>
</evidence>
<feature type="non-terminal residue" evidence="4">
    <location>
        <position position="1"/>
    </location>
</feature>
<dbReference type="EMBL" id="BTSY01000101">
    <property type="protein sequence ID" value="GMT37316.1"/>
    <property type="molecule type" value="Genomic_DNA"/>
</dbReference>
<sequence>VIVVSLLAIASLVSARPEKIPYTADRLKELLSFPNNLTSGERNQLILLSWAYPHRIFGRDFIAQFDACFYVGLDYVFNGIPAFDELWFERENCKAEFLALINSVYGKNYLDKVKTFMLSEEGEYVMKEAIANAFAGFFDTMQKGMEEKSGNGPKTTTFKSIADDNDEDI</sequence>
<proteinExistence type="predicted"/>
<organism evidence="4 5">
    <name type="scientific">Pristionchus fissidentatus</name>
    <dbReference type="NCBI Taxonomy" id="1538716"/>
    <lineage>
        <taxon>Eukaryota</taxon>
        <taxon>Metazoa</taxon>
        <taxon>Ecdysozoa</taxon>
        <taxon>Nematoda</taxon>
        <taxon>Chromadorea</taxon>
        <taxon>Rhabditida</taxon>
        <taxon>Rhabditina</taxon>
        <taxon>Diplogasteromorpha</taxon>
        <taxon>Diplogasteroidea</taxon>
        <taxon>Neodiplogasteridae</taxon>
        <taxon>Pristionchus</taxon>
    </lineage>
</organism>
<evidence type="ECO:0000256" key="1">
    <source>
        <dbReference type="SAM" id="MobiDB-lite"/>
    </source>
</evidence>
<evidence type="ECO:0000313" key="5">
    <source>
        <dbReference type="Proteomes" id="UP001432322"/>
    </source>
</evidence>
<name>A0AAV5WYZ6_9BILA</name>
<feature type="signal peptide" evidence="2">
    <location>
        <begin position="1"/>
        <end position="15"/>
    </location>
</feature>